<accession>A0A6B1DRY2</accession>
<organism evidence="1">
    <name type="scientific">Caldilineaceae bacterium SB0662_bin_9</name>
    <dbReference type="NCBI Taxonomy" id="2605258"/>
    <lineage>
        <taxon>Bacteria</taxon>
        <taxon>Bacillati</taxon>
        <taxon>Chloroflexota</taxon>
        <taxon>Caldilineae</taxon>
        <taxon>Caldilineales</taxon>
        <taxon>Caldilineaceae</taxon>
    </lineage>
</organism>
<evidence type="ECO:0000313" key="1">
    <source>
        <dbReference type="EMBL" id="MYD90028.1"/>
    </source>
</evidence>
<evidence type="ECO:0008006" key="2">
    <source>
        <dbReference type="Google" id="ProtNLM"/>
    </source>
</evidence>
<dbReference type="GO" id="GO:0009307">
    <property type="term" value="P:DNA restriction-modification system"/>
    <property type="evidence" value="ECO:0007669"/>
    <property type="project" value="InterPro"/>
</dbReference>
<sequence length="386" mass="44754">MKIPVRNIYYLLCYAWDHFGEGETIDVGSEEFGGLVDLFAKVLNDGVARLVSRGLDRDYLTTHQDIRGLKGKLDLATTVQRNLLLNGKTHCAFDELSHDVPQNRILKATLHSLTLVSALNPRERRRTEHLYRKLDAVSHVRLTASLFRTVRIHRNNRFYSFLLHLCRIIHENLLVNEEEGTAQFRDFREDEHQMGLVFQQFVKAFCKQETHCEVSAPQIDWFGSEGSETDRRHLPCMHTDIMLRSPARTIIVDTKFYKNPLNTRFGEKRVRSDHLYQIFAYVTNWAAAAPSHDPEPEGMLLYAAVDGKFDYRFELVRRRIRACSIDLSQEWREIETDLRELVYGENRTGQGRFPKDVVGPNHQWSSAQIFLVQVCSIPSVPPDRGR</sequence>
<dbReference type="PIRSF" id="PIRSF003109">
    <property type="entry name" value="McrC"/>
    <property type="match status" value="1"/>
</dbReference>
<gene>
    <name evidence="1" type="ORF">F4Y08_06775</name>
</gene>
<name>A0A6B1DRY2_9CHLR</name>
<dbReference type="PANTHER" id="PTHR38733">
    <property type="entry name" value="PROTEIN MCRC"/>
    <property type="match status" value="1"/>
</dbReference>
<dbReference type="PANTHER" id="PTHR38733:SF1">
    <property type="entry name" value="TYPE IV METHYL-DIRECTED RESTRICTION ENZYME ECOKMCRBC"/>
    <property type="match status" value="1"/>
</dbReference>
<proteinExistence type="predicted"/>
<comment type="caution">
    <text evidence="1">The sequence shown here is derived from an EMBL/GenBank/DDBJ whole genome shotgun (WGS) entry which is preliminary data.</text>
</comment>
<dbReference type="Pfam" id="PF10117">
    <property type="entry name" value="McrBC"/>
    <property type="match status" value="1"/>
</dbReference>
<dbReference type="EMBL" id="VXPY01000042">
    <property type="protein sequence ID" value="MYD90028.1"/>
    <property type="molecule type" value="Genomic_DNA"/>
</dbReference>
<dbReference type="InterPro" id="IPR019292">
    <property type="entry name" value="McrC"/>
</dbReference>
<protein>
    <recommendedName>
        <fullName evidence="2">5-methylcytosine-specific restriction endonuclease system specificity protein McrC</fullName>
    </recommendedName>
</protein>
<dbReference type="AlphaFoldDB" id="A0A6B1DRY2"/>
<dbReference type="InterPro" id="IPR014407">
    <property type="entry name" value="McrC_bac"/>
</dbReference>
<reference evidence="1" key="1">
    <citation type="submission" date="2019-09" db="EMBL/GenBank/DDBJ databases">
        <title>Characterisation of the sponge microbiome using genome-centric metagenomics.</title>
        <authorList>
            <person name="Engelberts J.P."/>
            <person name="Robbins S.J."/>
            <person name="De Goeij J.M."/>
            <person name="Aranda M."/>
            <person name="Bell S.C."/>
            <person name="Webster N.S."/>
        </authorList>
    </citation>
    <scope>NUCLEOTIDE SEQUENCE</scope>
    <source>
        <strain evidence="1">SB0662_bin_9</strain>
    </source>
</reference>